<sequence length="51" mass="5753">MFQMVVSPTGSYVKNSYKPIDKNSWYNYSFAAIKLDLALQTSCNQALKSVT</sequence>
<evidence type="ECO:0000313" key="1">
    <source>
        <dbReference type="EMBL" id="EGO19196.1"/>
    </source>
</evidence>
<dbReference type="EMBL" id="GL945444">
    <property type="protein sequence ID" value="EGO19196.1"/>
    <property type="molecule type" value="Genomic_DNA"/>
</dbReference>
<organism>
    <name type="scientific">Serpula lacrymans var. lacrymans (strain S7.9)</name>
    <name type="common">Dry rot fungus</name>
    <dbReference type="NCBI Taxonomy" id="578457"/>
    <lineage>
        <taxon>Eukaryota</taxon>
        <taxon>Fungi</taxon>
        <taxon>Dikarya</taxon>
        <taxon>Basidiomycota</taxon>
        <taxon>Agaricomycotina</taxon>
        <taxon>Agaricomycetes</taxon>
        <taxon>Agaricomycetidae</taxon>
        <taxon>Boletales</taxon>
        <taxon>Coniophorineae</taxon>
        <taxon>Serpulaceae</taxon>
        <taxon>Serpula</taxon>
    </lineage>
</organism>
<dbReference type="KEGG" id="sla:SERLADRAFT_374478"/>
<gene>
    <name evidence="1" type="ORF">SERLADRAFT_374478</name>
</gene>
<protein>
    <submittedName>
        <fullName evidence="1">Uncharacterized protein</fullName>
    </submittedName>
</protein>
<proteinExistence type="predicted"/>
<name>F8PBZ3_SERL9</name>
<reference evidence="1" key="1">
    <citation type="submission" date="2011-04" db="EMBL/GenBank/DDBJ databases">
        <title>Evolution of plant cell wall degrading machinery underlies the functional diversity of forest fungi.</title>
        <authorList>
            <consortium name="US DOE Joint Genome Institute (JGI-PGF)"/>
            <person name="Eastwood D.C."/>
            <person name="Floudas D."/>
            <person name="Binder M."/>
            <person name="Majcherczyk A."/>
            <person name="Schneider P."/>
            <person name="Aerts A."/>
            <person name="Asiegbu F.O."/>
            <person name="Baker S.E."/>
            <person name="Barry K."/>
            <person name="Bendiksby M."/>
            <person name="Blumentritt M."/>
            <person name="Coutinho P.M."/>
            <person name="Cullen D."/>
            <person name="Cullen D."/>
            <person name="Gathman A."/>
            <person name="Goodell B."/>
            <person name="Henrissat B."/>
            <person name="Ihrmark K."/>
            <person name="Kauserud H."/>
            <person name="Kohler A."/>
            <person name="LaButti K."/>
            <person name="Lapidus A."/>
            <person name="Lavin J.L."/>
            <person name="Lee Y.-H."/>
            <person name="Lindquist E."/>
            <person name="Lilly W."/>
            <person name="Lucas S."/>
            <person name="Morin E."/>
            <person name="Murat C."/>
            <person name="Oguiza J.A."/>
            <person name="Park J."/>
            <person name="Pisabarro A.G."/>
            <person name="Riley R."/>
            <person name="Rosling A."/>
            <person name="Salamov A."/>
            <person name="Schmidt O."/>
            <person name="Schmutz J."/>
            <person name="Skrede I."/>
            <person name="Stenlid J."/>
            <person name="Wiebenga A."/>
            <person name="Xie X."/>
            <person name="Kues U."/>
            <person name="Hibbett D.S."/>
            <person name="Hoffmeister D."/>
            <person name="Hogberg N."/>
            <person name="Martin F."/>
            <person name="Grigoriev I.V."/>
            <person name="Watkinson S.C."/>
        </authorList>
    </citation>
    <scope>NUCLEOTIDE SEQUENCE</scope>
    <source>
        <strain evidence="1">S7.9</strain>
    </source>
</reference>
<dbReference type="RefSeq" id="XP_007323917.1">
    <property type="nucleotide sequence ID" value="XM_007323855.1"/>
</dbReference>
<dbReference type="AlphaFoldDB" id="F8PBZ3"/>
<dbReference type="GeneID" id="18810518"/>
<dbReference type="HOGENOM" id="CLU_3107873_0_0_1"/>
<dbReference type="Proteomes" id="UP000008064">
    <property type="component" value="Unassembled WGS sequence"/>
</dbReference>
<accession>F8PBZ3</accession>